<sequence length="374" mass="38108">MPHRTGADFARLQSLLLIFSFCIAGSVLSQTQQAEDAVSDIAGLPVIQTAPLRFGVAADGGEGVPTIQTAPLRFGVAADGGEGVPTIQTAPLRFGVATDGGEGVPTIQTAPLRFGVAADGGEGVPTIQTAPLRFGVAADGGEGVPTIQTAPLRFGVAADGGEGVPTIQTAPLRFGTVKGDDISPDNREVEFRLVRVTSLDPNNAIDPFDYRDVIGVINNATRPDTPAGRNAIDDQGGVGDITINGVPVPLVFGTIGLQPMGSDTSWLANSRNTSGNPPPLPSGSAAGFYSEFSGGLGVRFVTGQGWSSSQLPLFQNLPGSFPDFGTVTVTFEVTRDSDGSRFSLTLTASAGSDGDVELINASGFACSTGGGSCP</sequence>
<evidence type="ECO:0000313" key="2">
    <source>
        <dbReference type="EMBL" id="MCS3903360.1"/>
    </source>
</evidence>
<keyword evidence="1" id="KW-0732">Signal</keyword>
<protein>
    <submittedName>
        <fullName evidence="2">Uncharacterized protein</fullName>
    </submittedName>
</protein>
<reference evidence="2" key="1">
    <citation type="submission" date="2022-08" db="EMBL/GenBank/DDBJ databases">
        <title>Genomic Encyclopedia of Type Strains, Phase III (KMG-III): the genomes of soil and plant-associated and newly described type strains.</title>
        <authorList>
            <person name="Whitman W."/>
        </authorList>
    </citation>
    <scope>NUCLEOTIDE SEQUENCE</scope>
    <source>
        <strain evidence="2">HMT 1</strain>
    </source>
</reference>
<gene>
    <name evidence="2" type="ORF">J2T55_001381</name>
</gene>
<accession>A0AAE3HJC6</accession>
<evidence type="ECO:0000313" key="3">
    <source>
        <dbReference type="Proteomes" id="UP001204445"/>
    </source>
</evidence>
<dbReference type="RefSeq" id="WP_259055073.1">
    <property type="nucleotide sequence ID" value="NZ_JANUCT010000008.1"/>
</dbReference>
<feature type="signal peptide" evidence="1">
    <location>
        <begin position="1"/>
        <end position="29"/>
    </location>
</feature>
<keyword evidence="3" id="KW-1185">Reference proteome</keyword>
<comment type="caution">
    <text evidence="2">The sequence shown here is derived from an EMBL/GenBank/DDBJ whole genome shotgun (WGS) entry which is preliminary data.</text>
</comment>
<dbReference type="EMBL" id="JANUCT010000008">
    <property type="protein sequence ID" value="MCS3903360.1"/>
    <property type="molecule type" value="Genomic_DNA"/>
</dbReference>
<dbReference type="AlphaFoldDB" id="A0AAE3HJC6"/>
<proteinExistence type="predicted"/>
<name>A0AAE3HJC6_9GAMM</name>
<organism evidence="2 3">
    <name type="scientific">Methylohalomonas lacus</name>
    <dbReference type="NCBI Taxonomy" id="398773"/>
    <lineage>
        <taxon>Bacteria</taxon>
        <taxon>Pseudomonadati</taxon>
        <taxon>Pseudomonadota</taxon>
        <taxon>Gammaproteobacteria</taxon>
        <taxon>Methylohalomonadales</taxon>
        <taxon>Methylohalomonadaceae</taxon>
        <taxon>Methylohalomonas</taxon>
    </lineage>
</organism>
<feature type="chain" id="PRO_5042167854" evidence="1">
    <location>
        <begin position="30"/>
        <end position="374"/>
    </location>
</feature>
<evidence type="ECO:0000256" key="1">
    <source>
        <dbReference type="SAM" id="SignalP"/>
    </source>
</evidence>
<dbReference type="Proteomes" id="UP001204445">
    <property type="component" value="Unassembled WGS sequence"/>
</dbReference>